<evidence type="ECO:0000256" key="6">
    <source>
        <dbReference type="SAM" id="MobiDB-lite"/>
    </source>
</evidence>
<keyword evidence="9" id="KW-1185">Reference proteome</keyword>
<dbReference type="AlphaFoldDB" id="A0A1J1IEW1"/>
<dbReference type="Proteomes" id="UP000183832">
    <property type="component" value="Unassembled WGS sequence"/>
</dbReference>
<dbReference type="GO" id="GO:0072572">
    <property type="term" value="F:poly-ADP-D-ribose binding"/>
    <property type="evidence" value="ECO:0007669"/>
    <property type="project" value="UniProtKB-UniRule"/>
</dbReference>
<feature type="compositionally biased region" description="Polar residues" evidence="6">
    <location>
        <begin position="140"/>
        <end position="153"/>
    </location>
</feature>
<reference evidence="8 9" key="1">
    <citation type="submission" date="2015-04" db="EMBL/GenBank/DDBJ databases">
        <authorList>
            <person name="Syromyatnikov M.Y."/>
            <person name="Popov V.N."/>
        </authorList>
    </citation>
    <scope>NUCLEOTIDE SEQUENCE [LARGE SCALE GENOMIC DNA]</scope>
</reference>
<accession>A0A1J1IEW1</accession>
<dbReference type="InterPro" id="IPR001841">
    <property type="entry name" value="Znf_RING"/>
</dbReference>
<evidence type="ECO:0000256" key="5">
    <source>
        <dbReference type="RuleBase" id="RU367115"/>
    </source>
</evidence>
<organism evidence="8 9">
    <name type="scientific">Clunio marinus</name>
    <dbReference type="NCBI Taxonomy" id="568069"/>
    <lineage>
        <taxon>Eukaryota</taxon>
        <taxon>Metazoa</taxon>
        <taxon>Ecdysozoa</taxon>
        <taxon>Arthropoda</taxon>
        <taxon>Hexapoda</taxon>
        <taxon>Insecta</taxon>
        <taxon>Pterygota</taxon>
        <taxon>Neoptera</taxon>
        <taxon>Endopterygota</taxon>
        <taxon>Diptera</taxon>
        <taxon>Nematocera</taxon>
        <taxon>Chironomoidea</taxon>
        <taxon>Chironomidae</taxon>
        <taxon>Clunio</taxon>
    </lineage>
</organism>
<evidence type="ECO:0000259" key="7">
    <source>
        <dbReference type="PROSITE" id="PS50089"/>
    </source>
</evidence>
<dbReference type="Pfam" id="PF00097">
    <property type="entry name" value="zf-C3HC4"/>
    <property type="match status" value="1"/>
</dbReference>
<evidence type="ECO:0000313" key="9">
    <source>
        <dbReference type="Proteomes" id="UP000183832"/>
    </source>
</evidence>
<dbReference type="PROSITE" id="PS00518">
    <property type="entry name" value="ZF_RING_1"/>
    <property type="match status" value="1"/>
</dbReference>
<keyword evidence="2 4" id="KW-0863">Zinc-finger</keyword>
<dbReference type="GO" id="GO:0008270">
    <property type="term" value="F:zinc ion binding"/>
    <property type="evidence" value="ECO:0007669"/>
    <property type="project" value="UniProtKB-UniRule"/>
</dbReference>
<dbReference type="Gene3D" id="3.30.40.10">
    <property type="entry name" value="Zinc/RING finger domain, C3HC4 (zinc finger)"/>
    <property type="match status" value="1"/>
</dbReference>
<protein>
    <recommendedName>
        <fullName evidence="5">E3 ubiquitin-protein ligase</fullName>
        <ecNumber evidence="5">2.3.2.27</ecNumber>
    </recommendedName>
</protein>
<proteinExistence type="predicted"/>
<dbReference type="PANTHER" id="PTHR13417">
    <property type="entry name" value="E3 UBIQUITIN-PROTEIN LIGASE RNF146"/>
    <property type="match status" value="1"/>
</dbReference>
<dbReference type="GO" id="GO:0006511">
    <property type="term" value="P:ubiquitin-dependent protein catabolic process"/>
    <property type="evidence" value="ECO:0007669"/>
    <property type="project" value="UniProtKB-UniRule"/>
</dbReference>
<dbReference type="GO" id="GO:0005634">
    <property type="term" value="C:nucleus"/>
    <property type="evidence" value="ECO:0007669"/>
    <property type="project" value="TreeGrafter"/>
</dbReference>
<dbReference type="UniPathway" id="UPA00143"/>
<feature type="region of interest" description="Disordered" evidence="6">
    <location>
        <begin position="95"/>
        <end position="153"/>
    </location>
</feature>
<keyword evidence="3 5" id="KW-0862">Zinc</keyword>
<evidence type="ECO:0000256" key="3">
    <source>
        <dbReference type="ARBA" id="ARBA00022833"/>
    </source>
</evidence>
<dbReference type="GO" id="GO:0005829">
    <property type="term" value="C:cytosol"/>
    <property type="evidence" value="ECO:0007669"/>
    <property type="project" value="UniProtKB-SubCell"/>
</dbReference>
<feature type="domain" description="RING-type" evidence="7">
    <location>
        <begin position="5"/>
        <end position="45"/>
    </location>
</feature>
<evidence type="ECO:0000313" key="8">
    <source>
        <dbReference type="EMBL" id="CRK98092.1"/>
    </source>
</evidence>
<keyword evidence="5" id="KW-0808">Transferase</keyword>
<dbReference type="CDD" id="cd16546">
    <property type="entry name" value="RING-HC_RNF146"/>
    <property type="match status" value="1"/>
</dbReference>
<dbReference type="SUPFAM" id="SSF57850">
    <property type="entry name" value="RING/U-box"/>
    <property type="match status" value="1"/>
</dbReference>
<keyword evidence="5" id="KW-0833">Ubl conjugation pathway</keyword>
<comment type="pathway">
    <text evidence="5">Protein modification; protein ubiquitination.</text>
</comment>
<dbReference type="InterPro" id="IPR033509">
    <property type="entry name" value="RNF146"/>
</dbReference>
<dbReference type="GO" id="GO:0051865">
    <property type="term" value="P:protein autoubiquitination"/>
    <property type="evidence" value="ECO:0007669"/>
    <property type="project" value="UniProtKB-UniRule"/>
</dbReference>
<comment type="catalytic activity">
    <reaction evidence="5">
        <text>S-ubiquitinyl-[E2 ubiquitin-conjugating enzyme]-L-cysteine + [acceptor protein]-L-lysine = [E2 ubiquitin-conjugating enzyme]-L-cysteine + N(6)-ubiquitinyl-[acceptor protein]-L-lysine.</text>
        <dbReference type="EC" id="2.3.2.27"/>
    </reaction>
</comment>
<feature type="non-terminal residue" evidence="8">
    <location>
        <position position="153"/>
    </location>
</feature>
<keyword evidence="5" id="KW-0963">Cytoplasm</keyword>
<dbReference type="PROSITE" id="PS50089">
    <property type="entry name" value="ZF_RING_2"/>
    <property type="match status" value="1"/>
</dbReference>
<comment type="function">
    <text evidence="5">E3 ubiquitin-protein ligase that specifically binds poly-ADP-ribosylated proteins and mediates their ubiquitination and subsequent degradation.</text>
</comment>
<feature type="compositionally biased region" description="Low complexity" evidence="6">
    <location>
        <begin position="121"/>
        <end position="139"/>
    </location>
</feature>
<comment type="PTM">
    <text evidence="5">Ubiquitinated; autoubiquitinated.</text>
</comment>
<dbReference type="InterPro" id="IPR013083">
    <property type="entry name" value="Znf_RING/FYVE/PHD"/>
</dbReference>
<name>A0A1J1IEW1_9DIPT</name>
<dbReference type="InterPro" id="IPR044110">
    <property type="entry name" value="RING-HC_RNF146"/>
</dbReference>
<dbReference type="EMBL" id="CVRI01000047">
    <property type="protein sequence ID" value="CRK98092.1"/>
    <property type="molecule type" value="Genomic_DNA"/>
</dbReference>
<comment type="subcellular location">
    <subcellularLocation>
        <location evidence="5">Cytoplasm</location>
        <location evidence="5">Cytosol</location>
    </subcellularLocation>
</comment>
<dbReference type="GO" id="GO:0061630">
    <property type="term" value="F:ubiquitin protein ligase activity"/>
    <property type="evidence" value="ECO:0007669"/>
    <property type="project" value="UniProtKB-UniRule"/>
</dbReference>
<dbReference type="EC" id="2.3.2.27" evidence="5"/>
<sequence>MEEECAICLQKYLYPVTLPCKHTFCFLCIKGIRSSSANKKCALCRVDFSLDVLEQQLAIAPPKIENESQLISTQCANLELQIQLVTEKGIAGLKLQDQNNTPDNGASVCDNLDSSNEEGPSVASNYSQSQSQNSSVDQSTEQLSSPGSDLDTS</sequence>
<dbReference type="PANTHER" id="PTHR13417:SF2">
    <property type="entry name" value="E3 UBIQUITIN-PROTEIN LIGASE RNF146"/>
    <property type="match status" value="1"/>
</dbReference>
<dbReference type="InterPro" id="IPR017907">
    <property type="entry name" value="Znf_RING_CS"/>
</dbReference>
<evidence type="ECO:0000256" key="2">
    <source>
        <dbReference type="ARBA" id="ARBA00022771"/>
    </source>
</evidence>
<evidence type="ECO:0000256" key="4">
    <source>
        <dbReference type="PROSITE-ProRule" id="PRU00175"/>
    </source>
</evidence>
<dbReference type="InterPro" id="IPR018957">
    <property type="entry name" value="Znf_C3HC4_RING-type"/>
</dbReference>
<dbReference type="OrthoDB" id="10065815at2759"/>
<keyword evidence="1 5" id="KW-0479">Metal-binding</keyword>
<dbReference type="STRING" id="568069.A0A1J1IEW1"/>
<dbReference type="GO" id="GO:0016055">
    <property type="term" value="P:Wnt signaling pathway"/>
    <property type="evidence" value="ECO:0007669"/>
    <property type="project" value="InterPro"/>
</dbReference>
<gene>
    <name evidence="8" type="ORF">CLUMA_CG011460</name>
</gene>
<evidence type="ECO:0000256" key="1">
    <source>
        <dbReference type="ARBA" id="ARBA00022723"/>
    </source>
</evidence>
<dbReference type="SMART" id="SM00184">
    <property type="entry name" value="RING"/>
    <property type="match status" value="1"/>
</dbReference>